<feature type="compositionally biased region" description="Polar residues" evidence="1">
    <location>
        <begin position="205"/>
        <end position="219"/>
    </location>
</feature>
<name>A0AAV4BIJ9_9GAST</name>
<gene>
    <name evidence="2" type="ORF">PoB_004583000</name>
</gene>
<protein>
    <submittedName>
        <fullName evidence="2">Nrag8 protein</fullName>
    </submittedName>
</protein>
<sequence length="448" mass="50848">MCNKCYFQLKNILKRHSAPSLLKARATYEEHKNKWCSFDETLKSDQCASCRHRARLTTGCLRRQSLCQPTLNNKKTSQTTHPSSCDRLVEKSNSTAARQTDQHENETSPITDSNYVEMTDTERLYESQRIAQTSMTIIDQLQQLTHSIIAETSTTSRDDSHHMTAPSETTIDNIQYIGSHNVPHSSQIHFTTPFIPIAESTPLKSSRTQKVTADTSTSPMFKHDKSFSQSLGLSENAPLSKEEEKLSTHLVRRKLNSDPGKQIIKCRTGGQPLVLQRVVAPRKHTTLVRTPTKRKRAKILHKVRSYVAGYSGESTDTQLATELKTLPTTRRQKIVLKAGVKQKLKISRHHTLAMKEALGMSWRQGKLLKKVDIHLDSQKSVRELSREIVSDFVQVEGRSFIKEDDSEYTAPYGRIAGLTKFVDHLLDSYKENNLLRGTMTQVQKTRFG</sequence>
<keyword evidence="3" id="KW-1185">Reference proteome</keyword>
<dbReference type="EMBL" id="BLXT01005065">
    <property type="protein sequence ID" value="GFO19325.1"/>
    <property type="molecule type" value="Genomic_DNA"/>
</dbReference>
<dbReference type="AlphaFoldDB" id="A0AAV4BIJ9"/>
<accession>A0AAV4BIJ9</accession>
<evidence type="ECO:0000313" key="2">
    <source>
        <dbReference type="EMBL" id="GFO19325.1"/>
    </source>
</evidence>
<feature type="compositionally biased region" description="Polar residues" evidence="1">
    <location>
        <begin position="72"/>
        <end position="83"/>
    </location>
</feature>
<evidence type="ECO:0000313" key="3">
    <source>
        <dbReference type="Proteomes" id="UP000735302"/>
    </source>
</evidence>
<feature type="region of interest" description="Disordered" evidence="1">
    <location>
        <begin position="205"/>
        <end position="229"/>
    </location>
</feature>
<comment type="caution">
    <text evidence="2">The sequence shown here is derived from an EMBL/GenBank/DDBJ whole genome shotgun (WGS) entry which is preliminary data.</text>
</comment>
<evidence type="ECO:0000256" key="1">
    <source>
        <dbReference type="SAM" id="MobiDB-lite"/>
    </source>
</evidence>
<organism evidence="2 3">
    <name type="scientific">Plakobranchus ocellatus</name>
    <dbReference type="NCBI Taxonomy" id="259542"/>
    <lineage>
        <taxon>Eukaryota</taxon>
        <taxon>Metazoa</taxon>
        <taxon>Spiralia</taxon>
        <taxon>Lophotrochozoa</taxon>
        <taxon>Mollusca</taxon>
        <taxon>Gastropoda</taxon>
        <taxon>Heterobranchia</taxon>
        <taxon>Euthyneura</taxon>
        <taxon>Panpulmonata</taxon>
        <taxon>Sacoglossa</taxon>
        <taxon>Placobranchoidea</taxon>
        <taxon>Plakobranchidae</taxon>
        <taxon>Plakobranchus</taxon>
    </lineage>
</organism>
<reference evidence="2 3" key="1">
    <citation type="journal article" date="2021" name="Elife">
        <title>Chloroplast acquisition without the gene transfer in kleptoplastic sea slugs, Plakobranchus ocellatus.</title>
        <authorList>
            <person name="Maeda T."/>
            <person name="Takahashi S."/>
            <person name="Yoshida T."/>
            <person name="Shimamura S."/>
            <person name="Takaki Y."/>
            <person name="Nagai Y."/>
            <person name="Toyoda A."/>
            <person name="Suzuki Y."/>
            <person name="Arimoto A."/>
            <person name="Ishii H."/>
            <person name="Satoh N."/>
            <person name="Nishiyama T."/>
            <person name="Hasebe M."/>
            <person name="Maruyama T."/>
            <person name="Minagawa J."/>
            <person name="Obokata J."/>
            <person name="Shigenobu S."/>
        </authorList>
    </citation>
    <scope>NUCLEOTIDE SEQUENCE [LARGE SCALE GENOMIC DNA]</scope>
</reference>
<proteinExistence type="predicted"/>
<dbReference type="Proteomes" id="UP000735302">
    <property type="component" value="Unassembled WGS sequence"/>
</dbReference>
<feature type="region of interest" description="Disordered" evidence="1">
    <location>
        <begin position="72"/>
        <end position="112"/>
    </location>
</feature>